<gene>
    <name evidence="1" type="ORF">KOSB73_40142</name>
</gene>
<evidence type="ECO:0000313" key="2">
    <source>
        <dbReference type="Proteomes" id="UP000220639"/>
    </source>
</evidence>
<sequence length="64" mass="7467">MVSNFLFFDSEHGGEREALLYSLIGTRKLNSEDPEGYLRYVADWPANRVGKLLPYYFLLTHRSL</sequence>
<organism evidence="1 2">
    <name type="scientific">Klebsiella grimontii</name>
    <dbReference type="NCBI Taxonomy" id="2058152"/>
    <lineage>
        <taxon>Bacteria</taxon>
        <taxon>Pseudomonadati</taxon>
        <taxon>Pseudomonadota</taxon>
        <taxon>Gammaproteobacteria</taxon>
        <taxon>Enterobacterales</taxon>
        <taxon>Enterobacteriaceae</taxon>
        <taxon>Klebsiella/Raoultella group</taxon>
        <taxon>Klebsiella</taxon>
    </lineage>
</organism>
<evidence type="ECO:0000313" key="1">
    <source>
        <dbReference type="EMBL" id="SNU37596.1"/>
    </source>
</evidence>
<dbReference type="AlphaFoldDB" id="A0A285B9T0"/>
<reference evidence="2" key="1">
    <citation type="submission" date="2017-08" db="EMBL/GenBank/DDBJ databases">
        <authorList>
            <person name="Brisse S."/>
        </authorList>
    </citation>
    <scope>NUCLEOTIDE SEQUENCE [LARGE SCALE GENOMIC DNA]</scope>
    <source>
        <strain evidence="2">06D021</strain>
    </source>
</reference>
<accession>A0A285B9T0</accession>
<protein>
    <submittedName>
        <fullName evidence="1">Putative IS protein</fullName>
    </submittedName>
</protein>
<dbReference type="EMBL" id="FZTC01000034">
    <property type="protein sequence ID" value="SNU37596.1"/>
    <property type="molecule type" value="Genomic_DNA"/>
</dbReference>
<dbReference type="Proteomes" id="UP000220639">
    <property type="component" value="Unassembled WGS sequence"/>
</dbReference>
<proteinExistence type="predicted"/>
<dbReference type="RefSeq" id="WP_098141228.1">
    <property type="nucleotide sequence ID" value="NZ_CBCSJA010000052.1"/>
</dbReference>
<name>A0A285B9T0_9ENTR</name>